<gene>
    <name evidence="1" type="ORF">T472_0211200</name>
</gene>
<protein>
    <submittedName>
        <fullName evidence="1">HD family phosphohydrolase</fullName>
    </submittedName>
</protein>
<dbReference type="OrthoDB" id="360187at2"/>
<reference evidence="1" key="1">
    <citation type="journal article" date="2014" name="Genome Announc.">
        <title>Genome Sequence of Youngiibacter fragilis, the Type Strain of the Genus Youngiibacter.</title>
        <authorList>
            <person name="Wawrik C.B."/>
            <person name="Callaghan A.V."/>
            <person name="Stamps B.W."/>
            <person name="Wawrik B."/>
        </authorList>
    </citation>
    <scope>NUCLEOTIDE SEQUENCE [LARGE SCALE GENOMIC DNA]</scope>
    <source>
        <strain evidence="1">232.1</strain>
    </source>
</reference>
<dbReference type="eggNOG" id="COG1418">
    <property type="taxonomic scope" value="Bacteria"/>
</dbReference>
<keyword evidence="1" id="KW-0378">Hydrolase</keyword>
<sequence length="182" mass="21292">MVELIKSKMKLRSDSSSYSEFENCISDLIQNETVISMNKLIQHSNITCLEHSIDVSYNSYLVCRGLELDYKSAARGALLHDFFLYDWHITKSGHGLHGFTHPVTALKNANENFCLNVIEKDIIEKHMWPLTIRLPKYKESFIVSFVDKYCSTAEIFNLRDRNNSDRFIRKLLSRCQRETYEL</sequence>
<dbReference type="SUPFAM" id="SSF109604">
    <property type="entry name" value="HD-domain/PDEase-like"/>
    <property type="match status" value="1"/>
</dbReference>
<dbReference type="GO" id="GO:0016787">
    <property type="term" value="F:hydrolase activity"/>
    <property type="evidence" value="ECO:0007669"/>
    <property type="project" value="UniProtKB-KW"/>
</dbReference>
<keyword evidence="2" id="KW-1185">Reference proteome</keyword>
<dbReference type="AlphaFoldDB" id="V7I612"/>
<name>V7I612_9CLOT</name>
<dbReference type="STRING" id="994573.T472_0211200"/>
<comment type="caution">
    <text evidence="1">The sequence shown here is derived from an EMBL/GenBank/DDBJ whole genome shotgun (WGS) entry which is preliminary data.</text>
</comment>
<evidence type="ECO:0000313" key="2">
    <source>
        <dbReference type="Proteomes" id="UP000017747"/>
    </source>
</evidence>
<organism evidence="1 2">
    <name type="scientific">Youngiibacter fragilis 232.1</name>
    <dbReference type="NCBI Taxonomy" id="994573"/>
    <lineage>
        <taxon>Bacteria</taxon>
        <taxon>Bacillati</taxon>
        <taxon>Bacillota</taxon>
        <taxon>Clostridia</taxon>
        <taxon>Eubacteriales</taxon>
        <taxon>Clostridiaceae</taxon>
        <taxon>Youngiibacter</taxon>
    </lineage>
</organism>
<evidence type="ECO:0000313" key="1">
    <source>
        <dbReference type="EMBL" id="ETA80619.1"/>
    </source>
</evidence>
<accession>V7I612</accession>
<dbReference type="RefSeq" id="WP_023387333.1">
    <property type="nucleotide sequence ID" value="NZ_AXUN02000179.1"/>
</dbReference>
<proteinExistence type="predicted"/>
<dbReference type="Proteomes" id="UP000017747">
    <property type="component" value="Unassembled WGS sequence"/>
</dbReference>
<dbReference type="EMBL" id="AXUN02000179">
    <property type="protein sequence ID" value="ETA80619.1"/>
    <property type="molecule type" value="Genomic_DNA"/>
</dbReference>